<keyword evidence="1" id="KW-1133">Transmembrane helix</keyword>
<name>A0ABV0J123_9NEIS</name>
<dbReference type="EMBL" id="JBDXMI010000007">
    <property type="protein sequence ID" value="MEO9387083.1"/>
    <property type="molecule type" value="Genomic_DNA"/>
</dbReference>
<keyword evidence="3" id="KW-1185">Reference proteome</keyword>
<reference evidence="2 3" key="1">
    <citation type="submission" date="2024-05" db="EMBL/GenBank/DDBJ databases">
        <authorList>
            <person name="De Oliveira J.P."/>
            <person name="Noriler S.A."/>
            <person name="De Oliveira A.G."/>
            <person name="Sipoli D.S."/>
        </authorList>
    </citation>
    <scope>NUCLEOTIDE SEQUENCE [LARGE SCALE GENOMIC DNA]</scope>
    <source>
        <strain evidence="2 3">LABIM192</strain>
    </source>
</reference>
<feature type="transmembrane region" description="Helical" evidence="1">
    <location>
        <begin position="55"/>
        <end position="76"/>
    </location>
</feature>
<keyword evidence="1" id="KW-0472">Membrane</keyword>
<gene>
    <name evidence="2" type="ORF">ABI908_23600</name>
</gene>
<feature type="transmembrane region" description="Helical" evidence="1">
    <location>
        <begin position="32"/>
        <end position="49"/>
    </location>
</feature>
<sequence length="120" mass="13483">MRRKGAKQTLGGRMSDGEVQTQEVQMTMGKAIGIYAAFLAAMIVFIKLASATTWFSGAIPFFGYFVFGFLMNRVVLRGLIEWHPVYNTIENVSSGKLRALIFWPISYPALFFKLAVVKHL</sequence>
<evidence type="ECO:0000313" key="2">
    <source>
        <dbReference type="EMBL" id="MEO9387083.1"/>
    </source>
</evidence>
<dbReference type="RefSeq" id="WP_347938055.1">
    <property type="nucleotide sequence ID" value="NZ_JBDXMI010000007.1"/>
</dbReference>
<protein>
    <submittedName>
        <fullName evidence="2">Uncharacterized protein</fullName>
    </submittedName>
</protein>
<evidence type="ECO:0000313" key="3">
    <source>
        <dbReference type="Proteomes" id="UP001462502"/>
    </source>
</evidence>
<feature type="transmembrane region" description="Helical" evidence="1">
    <location>
        <begin position="97"/>
        <end position="116"/>
    </location>
</feature>
<keyword evidence="1" id="KW-0812">Transmembrane</keyword>
<comment type="caution">
    <text evidence="2">The sequence shown here is derived from an EMBL/GenBank/DDBJ whole genome shotgun (WGS) entry which is preliminary data.</text>
</comment>
<evidence type="ECO:0000256" key="1">
    <source>
        <dbReference type="SAM" id="Phobius"/>
    </source>
</evidence>
<organism evidence="2 3">
    <name type="scientific">Chromobacterium phragmitis</name>
    <dbReference type="NCBI Taxonomy" id="2202141"/>
    <lineage>
        <taxon>Bacteria</taxon>
        <taxon>Pseudomonadati</taxon>
        <taxon>Pseudomonadota</taxon>
        <taxon>Betaproteobacteria</taxon>
        <taxon>Neisseriales</taxon>
        <taxon>Chromobacteriaceae</taxon>
        <taxon>Chromobacterium</taxon>
    </lineage>
</organism>
<accession>A0ABV0J123</accession>
<dbReference type="Proteomes" id="UP001462502">
    <property type="component" value="Unassembled WGS sequence"/>
</dbReference>
<proteinExistence type="predicted"/>